<evidence type="ECO:0000313" key="2">
    <source>
        <dbReference type="Proteomes" id="UP000193642"/>
    </source>
</evidence>
<proteinExistence type="predicted"/>
<dbReference type="AlphaFoldDB" id="A0A1Y2CNC3"/>
<comment type="caution">
    <text evidence="1">The sequence shown here is derived from an EMBL/GenBank/DDBJ whole genome shotgun (WGS) entry which is preliminary data.</text>
</comment>
<sequence>MVHWAGRIALLAFAAVGLYFASTLLFQSNVPTKQCVHVEGMESCPYYQRSVQLAQTLETQDGFGKTGVKGWTREEWQSSRKGELWKLIPSAAERKHTTSPFVWIRDCSDGDLAKNPQNAYKNVDFIGGNDAFHAWESKRRGKDEL</sequence>
<name>A0A1Y2CNC3_9FUNG</name>
<gene>
    <name evidence="1" type="ORF">BCR33DRAFT_64406</name>
</gene>
<protein>
    <submittedName>
        <fullName evidence="1">Uncharacterized protein</fullName>
    </submittedName>
</protein>
<dbReference type="EMBL" id="MCGO01000012">
    <property type="protein sequence ID" value="ORY48324.1"/>
    <property type="molecule type" value="Genomic_DNA"/>
</dbReference>
<keyword evidence="2" id="KW-1185">Reference proteome</keyword>
<reference evidence="1 2" key="1">
    <citation type="submission" date="2016-07" db="EMBL/GenBank/DDBJ databases">
        <title>Pervasive Adenine N6-methylation of Active Genes in Fungi.</title>
        <authorList>
            <consortium name="DOE Joint Genome Institute"/>
            <person name="Mondo S.J."/>
            <person name="Dannebaum R.O."/>
            <person name="Kuo R.C."/>
            <person name="Labutti K."/>
            <person name="Haridas S."/>
            <person name="Kuo A."/>
            <person name="Salamov A."/>
            <person name="Ahrendt S.R."/>
            <person name="Lipzen A."/>
            <person name="Sullivan W."/>
            <person name="Andreopoulos W.B."/>
            <person name="Clum A."/>
            <person name="Lindquist E."/>
            <person name="Daum C."/>
            <person name="Ramamoorthy G.K."/>
            <person name="Gryganskyi A."/>
            <person name="Culley D."/>
            <person name="Magnuson J.K."/>
            <person name="James T.Y."/>
            <person name="O'Malley M.A."/>
            <person name="Stajich J.E."/>
            <person name="Spatafora J.W."/>
            <person name="Visel A."/>
            <person name="Grigoriev I.V."/>
        </authorList>
    </citation>
    <scope>NUCLEOTIDE SEQUENCE [LARGE SCALE GENOMIC DNA]</scope>
    <source>
        <strain evidence="1 2">JEL800</strain>
    </source>
</reference>
<evidence type="ECO:0000313" key="1">
    <source>
        <dbReference type="EMBL" id="ORY48324.1"/>
    </source>
</evidence>
<dbReference type="Proteomes" id="UP000193642">
    <property type="component" value="Unassembled WGS sequence"/>
</dbReference>
<dbReference type="OrthoDB" id="2114940at2759"/>
<organism evidence="1 2">
    <name type="scientific">Rhizoclosmatium globosum</name>
    <dbReference type="NCBI Taxonomy" id="329046"/>
    <lineage>
        <taxon>Eukaryota</taxon>
        <taxon>Fungi</taxon>
        <taxon>Fungi incertae sedis</taxon>
        <taxon>Chytridiomycota</taxon>
        <taxon>Chytridiomycota incertae sedis</taxon>
        <taxon>Chytridiomycetes</taxon>
        <taxon>Chytridiales</taxon>
        <taxon>Chytriomycetaceae</taxon>
        <taxon>Rhizoclosmatium</taxon>
    </lineage>
</organism>
<accession>A0A1Y2CNC3</accession>